<evidence type="ECO:0008006" key="2">
    <source>
        <dbReference type="Google" id="ProtNLM"/>
    </source>
</evidence>
<reference evidence="1" key="1">
    <citation type="journal article" date="2014" name="Front. Microbiol.">
        <title>High frequency of phylogenetically diverse reductive dehalogenase-homologous genes in deep subseafloor sedimentary metagenomes.</title>
        <authorList>
            <person name="Kawai M."/>
            <person name="Futagami T."/>
            <person name="Toyoda A."/>
            <person name="Takaki Y."/>
            <person name="Nishi S."/>
            <person name="Hori S."/>
            <person name="Arai W."/>
            <person name="Tsubouchi T."/>
            <person name="Morono Y."/>
            <person name="Uchiyama I."/>
            <person name="Ito T."/>
            <person name="Fujiyama A."/>
            <person name="Inagaki F."/>
            <person name="Takami H."/>
        </authorList>
    </citation>
    <scope>NUCLEOTIDE SEQUENCE</scope>
    <source>
        <strain evidence="1">Expedition CK06-06</strain>
    </source>
</reference>
<dbReference type="Gene3D" id="3.40.50.2000">
    <property type="entry name" value="Glycogen Phosphorylase B"/>
    <property type="match status" value="2"/>
</dbReference>
<name>X1S2B0_9ZZZZ</name>
<evidence type="ECO:0000313" key="1">
    <source>
        <dbReference type="EMBL" id="GAI87187.1"/>
    </source>
</evidence>
<protein>
    <recommendedName>
        <fullName evidence="2">Glycosyl transferase family 1 domain-containing protein</fullName>
    </recommendedName>
</protein>
<comment type="caution">
    <text evidence="1">The sequence shown here is derived from an EMBL/GenBank/DDBJ whole genome shotgun (WGS) entry which is preliminary data.</text>
</comment>
<sequence length="80" mass="9379">PIICTKGTYSGELTEQEQVGLTVEYNKEALKEALCMLRDDRELREKLGRNALRAAIEKYNWRTQEEKLLHLYECIKPSLH</sequence>
<gene>
    <name evidence="1" type="ORF">S12H4_13038</name>
</gene>
<dbReference type="SUPFAM" id="SSF53756">
    <property type="entry name" value="UDP-Glycosyltransferase/glycogen phosphorylase"/>
    <property type="match status" value="1"/>
</dbReference>
<dbReference type="AlphaFoldDB" id="X1S2B0"/>
<accession>X1S2B0</accession>
<organism evidence="1">
    <name type="scientific">marine sediment metagenome</name>
    <dbReference type="NCBI Taxonomy" id="412755"/>
    <lineage>
        <taxon>unclassified sequences</taxon>
        <taxon>metagenomes</taxon>
        <taxon>ecological metagenomes</taxon>
    </lineage>
</organism>
<feature type="non-terminal residue" evidence="1">
    <location>
        <position position="1"/>
    </location>
</feature>
<proteinExistence type="predicted"/>
<dbReference type="EMBL" id="BARW01006216">
    <property type="protein sequence ID" value="GAI87187.1"/>
    <property type="molecule type" value="Genomic_DNA"/>
</dbReference>